<feature type="region of interest" description="Disordered" evidence="1">
    <location>
        <begin position="1"/>
        <end position="26"/>
    </location>
</feature>
<protein>
    <submittedName>
        <fullName evidence="2">Uncharacterized protein</fullName>
    </submittedName>
</protein>
<dbReference type="EMBL" id="GDQN01010553">
    <property type="protein sequence ID" value="JAT80501.1"/>
    <property type="molecule type" value="Transcribed_RNA"/>
</dbReference>
<gene>
    <name evidence="2" type="ORF">g.18378</name>
</gene>
<feature type="non-terminal residue" evidence="2">
    <location>
        <position position="146"/>
    </location>
</feature>
<reference evidence="2" key="1">
    <citation type="submission" date="2015-09" db="EMBL/GenBank/DDBJ databases">
        <title>De novo assembly of Pectinophora gossypiella (Pink Bollworm) gut transcriptome.</title>
        <authorList>
            <person name="Tassone E.E."/>
        </authorList>
    </citation>
    <scope>NUCLEOTIDE SEQUENCE</scope>
</reference>
<dbReference type="OrthoDB" id="76388at2759"/>
<name>A0A1E1W0S6_PECGO</name>
<feature type="compositionally biased region" description="Basic and acidic residues" evidence="1">
    <location>
        <begin position="83"/>
        <end position="120"/>
    </location>
</feature>
<evidence type="ECO:0000313" key="2">
    <source>
        <dbReference type="EMBL" id="JAT80501.1"/>
    </source>
</evidence>
<sequence>RRRPSSTFPPTEEPASITEAPAPQRIRKVIRKKIRPAEDEPEIIAKSIGSLNSAAKDTTTEIVANYGEKSKPSTIPPPTEAPTDLKQEIETTKEEIKPDFEEKINSNDTEQKQDVKEKVESNSQESQQEVENPVEENLAITETEAK</sequence>
<proteinExistence type="predicted"/>
<feature type="compositionally biased region" description="Polar residues" evidence="1">
    <location>
        <begin position="51"/>
        <end position="62"/>
    </location>
</feature>
<feature type="non-terminal residue" evidence="2">
    <location>
        <position position="1"/>
    </location>
</feature>
<feature type="compositionally biased region" description="Low complexity" evidence="1">
    <location>
        <begin position="121"/>
        <end position="137"/>
    </location>
</feature>
<feature type="region of interest" description="Disordered" evidence="1">
    <location>
        <begin position="51"/>
        <end position="146"/>
    </location>
</feature>
<evidence type="ECO:0000256" key="1">
    <source>
        <dbReference type="SAM" id="MobiDB-lite"/>
    </source>
</evidence>
<accession>A0A1E1W0S6</accession>
<dbReference type="AlphaFoldDB" id="A0A1E1W0S6"/>
<organism evidence="2">
    <name type="scientific">Pectinophora gossypiella</name>
    <name type="common">Cotton pink bollworm</name>
    <name type="synonym">Depressaria gossypiella</name>
    <dbReference type="NCBI Taxonomy" id="13191"/>
    <lineage>
        <taxon>Eukaryota</taxon>
        <taxon>Metazoa</taxon>
        <taxon>Ecdysozoa</taxon>
        <taxon>Arthropoda</taxon>
        <taxon>Hexapoda</taxon>
        <taxon>Insecta</taxon>
        <taxon>Pterygota</taxon>
        <taxon>Neoptera</taxon>
        <taxon>Endopterygota</taxon>
        <taxon>Lepidoptera</taxon>
        <taxon>Glossata</taxon>
        <taxon>Ditrysia</taxon>
        <taxon>Gelechioidea</taxon>
        <taxon>Gelechiidae</taxon>
        <taxon>Apatetrinae</taxon>
        <taxon>Pectinophora</taxon>
    </lineage>
</organism>